<dbReference type="HOGENOM" id="CLU_2172618_0_0_1"/>
<sequence length="110" mass="12050">MASVQILVVETVVEGVLADQVLPVLSERLHGGITPLLSEHLHADMVPLLVEHLLGDVAPFTIHLDLGSESQDHPPPMYFGLDRSSVVFLYLSGFIEYDMPPGKHSSFFSV</sequence>
<dbReference type="AlphaFoldDB" id="F8QKA3"/>
<evidence type="ECO:0000313" key="2">
    <source>
        <dbReference type="Proteomes" id="UP000008063"/>
    </source>
</evidence>
<protein>
    <submittedName>
        <fullName evidence="1">Uncharacterized protein</fullName>
    </submittedName>
</protein>
<proteinExistence type="predicted"/>
<dbReference type="InParanoid" id="F8QKA3"/>
<accession>F8QKA3</accession>
<name>F8QKA3_SERL3</name>
<reference evidence="2" key="1">
    <citation type="journal article" date="2011" name="Science">
        <title>The plant cell wall-decomposing machinery underlies the functional diversity of forest fungi.</title>
        <authorList>
            <person name="Eastwood D.C."/>
            <person name="Floudas D."/>
            <person name="Binder M."/>
            <person name="Majcherczyk A."/>
            <person name="Schneider P."/>
            <person name="Aerts A."/>
            <person name="Asiegbu F.O."/>
            <person name="Baker S.E."/>
            <person name="Barry K."/>
            <person name="Bendiksby M."/>
            <person name="Blumentritt M."/>
            <person name="Coutinho P.M."/>
            <person name="Cullen D."/>
            <person name="de Vries R.P."/>
            <person name="Gathman A."/>
            <person name="Goodell B."/>
            <person name="Henrissat B."/>
            <person name="Ihrmark K."/>
            <person name="Kauserud H."/>
            <person name="Kohler A."/>
            <person name="LaButti K."/>
            <person name="Lapidus A."/>
            <person name="Lavin J.L."/>
            <person name="Lee Y.-H."/>
            <person name="Lindquist E."/>
            <person name="Lilly W."/>
            <person name="Lucas S."/>
            <person name="Morin E."/>
            <person name="Murat C."/>
            <person name="Oguiza J.A."/>
            <person name="Park J."/>
            <person name="Pisabarro A.G."/>
            <person name="Riley R."/>
            <person name="Rosling A."/>
            <person name="Salamov A."/>
            <person name="Schmidt O."/>
            <person name="Schmutz J."/>
            <person name="Skrede I."/>
            <person name="Stenlid J."/>
            <person name="Wiebenga A."/>
            <person name="Xie X."/>
            <person name="Kuees U."/>
            <person name="Hibbett D.S."/>
            <person name="Hoffmeister D."/>
            <person name="Hoegberg N."/>
            <person name="Martin F."/>
            <person name="Grigoriev I.V."/>
            <person name="Watkinson S.C."/>
        </authorList>
    </citation>
    <scope>NUCLEOTIDE SEQUENCE [LARGE SCALE GENOMIC DNA]</scope>
    <source>
        <strain evidence="2">strain S7.3</strain>
    </source>
</reference>
<keyword evidence="2" id="KW-1185">Reference proteome</keyword>
<evidence type="ECO:0000313" key="1">
    <source>
        <dbReference type="EMBL" id="EGN91267.1"/>
    </source>
</evidence>
<dbReference type="EMBL" id="GL946039">
    <property type="protein sequence ID" value="EGN91267.1"/>
    <property type="molecule type" value="Genomic_DNA"/>
</dbReference>
<organism evidence="2">
    <name type="scientific">Serpula lacrymans var. lacrymans (strain S7.3)</name>
    <name type="common">Dry rot fungus</name>
    <dbReference type="NCBI Taxonomy" id="936435"/>
    <lineage>
        <taxon>Eukaryota</taxon>
        <taxon>Fungi</taxon>
        <taxon>Dikarya</taxon>
        <taxon>Basidiomycota</taxon>
        <taxon>Agaricomycotina</taxon>
        <taxon>Agaricomycetes</taxon>
        <taxon>Agaricomycetidae</taxon>
        <taxon>Boletales</taxon>
        <taxon>Coniophorineae</taxon>
        <taxon>Serpulaceae</taxon>
        <taxon>Serpula</taxon>
    </lineage>
</organism>
<gene>
    <name evidence="1" type="ORF">SERLA73DRAFT_80800</name>
</gene>
<dbReference type="Proteomes" id="UP000008063">
    <property type="component" value="Unassembled WGS sequence"/>
</dbReference>